<keyword evidence="1" id="KW-0812">Transmembrane</keyword>
<dbReference type="InterPro" id="IPR024983">
    <property type="entry name" value="CHAT_dom"/>
</dbReference>
<dbReference type="RefSeq" id="WP_283411956.1">
    <property type="nucleotide sequence ID" value="NZ_FXUA01000002.1"/>
</dbReference>
<keyword evidence="1" id="KW-0472">Membrane</keyword>
<dbReference type="InterPro" id="IPR011990">
    <property type="entry name" value="TPR-like_helical_dom_sf"/>
</dbReference>
<dbReference type="EMBL" id="FXUA01000002">
    <property type="protein sequence ID" value="SMP12838.1"/>
    <property type="molecule type" value="Genomic_DNA"/>
</dbReference>
<name>A0ABY1NM22_9BACT</name>
<accession>A0ABY1NM22</accession>
<evidence type="ECO:0000256" key="1">
    <source>
        <dbReference type="SAM" id="Phobius"/>
    </source>
</evidence>
<evidence type="ECO:0000313" key="3">
    <source>
        <dbReference type="EMBL" id="SMP12838.1"/>
    </source>
</evidence>
<protein>
    <submittedName>
        <fullName evidence="3">CHAT domain-containing protein</fullName>
    </submittedName>
</protein>
<gene>
    <name evidence="3" type="ORF">SAMN06265367_102150</name>
</gene>
<feature type="domain" description="CHAT" evidence="2">
    <location>
        <begin position="739"/>
        <end position="1037"/>
    </location>
</feature>
<evidence type="ECO:0000259" key="2">
    <source>
        <dbReference type="Pfam" id="PF12770"/>
    </source>
</evidence>
<dbReference type="Proteomes" id="UP001157915">
    <property type="component" value="Unassembled WGS sequence"/>
</dbReference>
<keyword evidence="1" id="KW-1133">Transmembrane helix</keyword>
<reference evidence="3 4" key="1">
    <citation type="submission" date="2017-05" db="EMBL/GenBank/DDBJ databases">
        <authorList>
            <person name="Varghese N."/>
            <person name="Submissions S."/>
        </authorList>
    </citation>
    <scope>NUCLEOTIDE SEQUENCE [LARGE SCALE GENOMIC DNA]</scope>
    <source>
        <strain evidence="3 4">DSM 15360</strain>
    </source>
</reference>
<feature type="transmembrane region" description="Helical" evidence="1">
    <location>
        <begin position="1049"/>
        <end position="1070"/>
    </location>
</feature>
<dbReference type="Gene3D" id="1.25.40.10">
    <property type="entry name" value="Tetratricopeptide repeat domain"/>
    <property type="match status" value="3"/>
</dbReference>
<dbReference type="PANTHER" id="PTHR10098">
    <property type="entry name" value="RAPSYN-RELATED"/>
    <property type="match status" value="1"/>
</dbReference>
<comment type="caution">
    <text evidence="3">The sequence shown here is derived from an EMBL/GenBank/DDBJ whole genome shotgun (WGS) entry which is preliminary data.</text>
</comment>
<proteinExistence type="predicted"/>
<sequence length="1075" mass="122930">MKPLQYATSLLFVLLSFLVEGQTLDSRIKSLDSLISKDQAAVALKELKQVLSEVVKNKQQEVIPDYLEVYGRALLEIHAYPVAIQMMDDLILGWEKQMPGPIYQKDLWMTAANWYEYLGDTESAYQFELKAFDAAIKSQGVVSDKEKGKIKMNLGAYSINRMDLESAKMHLHEALDFLLKDPDPESVYLTNSYLGNLSYFSSKLDSAEYYYEQCLEAISLLNQTPRNKYYRTALIYNNLSGVQSASGHMSQAIQSMEKVLSNLVFYKDSLSDPAEKNKTLEFYLQAVDNLGGIYKELGNFQKAKNLLEYAHSKKLSSFGLANKEVINSKILLGQLYYEMFEMEDARAILQTGLDGLKQIAGNRDFWEADGWNALARVEDYEGNDELALTYYQRADALYQNVLGGDFDLVYLEFLTNYSKFLAENRNQSLAESTASKAYQYLNTIGNGTSLQLFDQSLSMADVSFISGNYRKAQNLSIEALQILKMHLVNQTERLDSIRVNLKKPQAILLKVKSQYYLETEKSPAFLKSLVSELDEGVEFLERRKTFLESEDDVNLLIQDNKDYFDFLKQLTFELYQKTNDESYVEDLLSLHESGIYQKIRLRLEQNGQLRFANVPIEIFEEEEALKSKLENALNNEVDGVQNYLLANHEWERFVENLRTQYSTYYDFRYASLERSIDKIQESIPNNTSVIRYFFVGTELKALVMKHDQKKLIELEFEGLATILNRLQDNWSDEKQSTADLKQLYDRLWKPLEPYITTEHVLIVPDGLLFNLSFEILTPQRIHRYSELATKSLIASHSFSYHYSTLLFDYGRKSASYESEFVAFAPGFFDVMKESYLREVKDSLTLDRAYLTLLPQPFTKQLVAGISKIFGGRIFTDEKSTVNRFKLEAGKHKIIHIGTHAESNNISPNLSRLFFAKSTNHPEDENSLFVKDIYAMDLSSELSVLIACESGKPSYSPGEGMISLAHAFNYAGSKSMLMGIWKIDEHASSDIAMDFYENLAKGLTKDQALRVAKLNYLSTAESRALAPNFWAGLIVMGSTEPLALEKPVPMYWIVTLILLGLIGSWFVFKLFKNPKG</sequence>
<keyword evidence="4" id="KW-1185">Reference proteome</keyword>
<organism evidence="3 4">
    <name type="scientific">Algoriphagus winogradskyi</name>
    <dbReference type="NCBI Taxonomy" id="237017"/>
    <lineage>
        <taxon>Bacteria</taxon>
        <taxon>Pseudomonadati</taxon>
        <taxon>Bacteroidota</taxon>
        <taxon>Cytophagia</taxon>
        <taxon>Cytophagales</taxon>
        <taxon>Cyclobacteriaceae</taxon>
        <taxon>Algoriphagus</taxon>
    </lineage>
</organism>
<dbReference type="SUPFAM" id="SSF48452">
    <property type="entry name" value="TPR-like"/>
    <property type="match status" value="2"/>
</dbReference>
<evidence type="ECO:0000313" key="4">
    <source>
        <dbReference type="Proteomes" id="UP001157915"/>
    </source>
</evidence>
<dbReference type="Pfam" id="PF12770">
    <property type="entry name" value="CHAT"/>
    <property type="match status" value="1"/>
</dbReference>